<keyword evidence="2" id="KW-1185">Reference proteome</keyword>
<evidence type="ECO:0000313" key="1">
    <source>
        <dbReference type="EMBL" id="KAF0764711.1"/>
    </source>
</evidence>
<dbReference type="AlphaFoldDB" id="A0A6G0Z3A2"/>
<proteinExistence type="predicted"/>
<sequence length="118" mass="13541">MPFFHEFKNEPCLTTLYTTLVIPISELCSVLWNPLQISFIKSLERVQRRFLCFIAYKRKLHVNFNLSATISLSSTKSSLNLDSLDSMLKSTNICFMRKLIKGIISCPNLLHSLNCNVP</sequence>
<accession>A0A6G0Z3A2</accession>
<protein>
    <submittedName>
        <fullName evidence="1">Uncharacterized protein</fullName>
    </submittedName>
</protein>
<reference evidence="1 2" key="1">
    <citation type="submission" date="2019-08" db="EMBL/GenBank/DDBJ databases">
        <title>Whole genome of Aphis craccivora.</title>
        <authorList>
            <person name="Voronova N.V."/>
            <person name="Shulinski R.S."/>
            <person name="Bandarenka Y.V."/>
            <person name="Zhorov D.G."/>
            <person name="Warner D."/>
        </authorList>
    </citation>
    <scope>NUCLEOTIDE SEQUENCE [LARGE SCALE GENOMIC DNA]</scope>
    <source>
        <strain evidence="1">180601</strain>
        <tissue evidence="1">Whole Body</tissue>
    </source>
</reference>
<organism evidence="1 2">
    <name type="scientific">Aphis craccivora</name>
    <name type="common">Cowpea aphid</name>
    <dbReference type="NCBI Taxonomy" id="307492"/>
    <lineage>
        <taxon>Eukaryota</taxon>
        <taxon>Metazoa</taxon>
        <taxon>Ecdysozoa</taxon>
        <taxon>Arthropoda</taxon>
        <taxon>Hexapoda</taxon>
        <taxon>Insecta</taxon>
        <taxon>Pterygota</taxon>
        <taxon>Neoptera</taxon>
        <taxon>Paraneoptera</taxon>
        <taxon>Hemiptera</taxon>
        <taxon>Sternorrhyncha</taxon>
        <taxon>Aphidomorpha</taxon>
        <taxon>Aphidoidea</taxon>
        <taxon>Aphididae</taxon>
        <taxon>Aphidini</taxon>
        <taxon>Aphis</taxon>
        <taxon>Aphis</taxon>
    </lineage>
</organism>
<evidence type="ECO:0000313" key="2">
    <source>
        <dbReference type="Proteomes" id="UP000478052"/>
    </source>
</evidence>
<dbReference type="Proteomes" id="UP000478052">
    <property type="component" value="Unassembled WGS sequence"/>
</dbReference>
<dbReference type="EMBL" id="VUJU01001569">
    <property type="protein sequence ID" value="KAF0764711.1"/>
    <property type="molecule type" value="Genomic_DNA"/>
</dbReference>
<gene>
    <name evidence="1" type="ORF">FWK35_00027621</name>
</gene>
<name>A0A6G0Z3A2_APHCR</name>
<comment type="caution">
    <text evidence="1">The sequence shown here is derived from an EMBL/GenBank/DDBJ whole genome shotgun (WGS) entry which is preliminary data.</text>
</comment>